<feature type="compositionally biased region" description="Basic and acidic residues" evidence="3">
    <location>
        <begin position="163"/>
        <end position="180"/>
    </location>
</feature>
<evidence type="ECO:0000313" key="5">
    <source>
        <dbReference type="EMBL" id="GAX15915.1"/>
    </source>
</evidence>
<accession>A0A1Z5JPF1</accession>
<organism evidence="5 6">
    <name type="scientific">Fistulifera solaris</name>
    <name type="common">Oleaginous diatom</name>
    <dbReference type="NCBI Taxonomy" id="1519565"/>
    <lineage>
        <taxon>Eukaryota</taxon>
        <taxon>Sar</taxon>
        <taxon>Stramenopiles</taxon>
        <taxon>Ochrophyta</taxon>
        <taxon>Bacillariophyta</taxon>
        <taxon>Bacillariophyceae</taxon>
        <taxon>Bacillariophycidae</taxon>
        <taxon>Naviculales</taxon>
        <taxon>Naviculaceae</taxon>
        <taxon>Fistulifera</taxon>
    </lineage>
</organism>
<feature type="compositionally biased region" description="Acidic residues" evidence="3">
    <location>
        <begin position="129"/>
        <end position="162"/>
    </location>
</feature>
<dbReference type="GO" id="GO:0003887">
    <property type="term" value="F:DNA-directed DNA polymerase activity"/>
    <property type="evidence" value="ECO:0007669"/>
    <property type="project" value="UniProtKB-EC"/>
</dbReference>
<evidence type="ECO:0000256" key="3">
    <source>
        <dbReference type="SAM" id="MobiDB-lite"/>
    </source>
</evidence>
<dbReference type="PANTHER" id="PTHR46172:SF1">
    <property type="entry name" value="DNA POLYMERASE EPSILON SUBUNIT 3"/>
    <property type="match status" value="1"/>
</dbReference>
<dbReference type="Gene3D" id="1.10.20.10">
    <property type="entry name" value="Histone, subunit A"/>
    <property type="match status" value="1"/>
</dbReference>
<dbReference type="GO" id="GO:0006974">
    <property type="term" value="P:DNA damage response"/>
    <property type="evidence" value="ECO:0007669"/>
    <property type="project" value="TreeGrafter"/>
</dbReference>
<feature type="compositionally biased region" description="Acidic residues" evidence="3">
    <location>
        <begin position="196"/>
        <end position="212"/>
    </location>
</feature>
<keyword evidence="5" id="KW-0548">Nucleotidyltransferase</keyword>
<evidence type="ECO:0000313" key="6">
    <source>
        <dbReference type="Proteomes" id="UP000198406"/>
    </source>
</evidence>
<dbReference type="Pfam" id="PF00808">
    <property type="entry name" value="CBFD_NFYB_HMF"/>
    <property type="match status" value="1"/>
</dbReference>
<dbReference type="GO" id="GO:0008622">
    <property type="term" value="C:epsilon DNA polymerase complex"/>
    <property type="evidence" value="ECO:0007669"/>
    <property type="project" value="TreeGrafter"/>
</dbReference>
<dbReference type="CDD" id="cd22928">
    <property type="entry name" value="HFD_POLE3_DPB4"/>
    <property type="match status" value="1"/>
</dbReference>
<name>A0A1Z5JPF1_FISSO</name>
<dbReference type="InterPro" id="IPR009072">
    <property type="entry name" value="Histone-fold"/>
</dbReference>
<dbReference type="EMBL" id="BDSP01000099">
    <property type="protein sequence ID" value="GAX15915.1"/>
    <property type="molecule type" value="Genomic_DNA"/>
</dbReference>
<dbReference type="InterPro" id="IPR051377">
    <property type="entry name" value="DNA_Pol-Epsilon_Subunit"/>
</dbReference>
<feature type="domain" description="Transcription factor CBF/NF-Y/archaeal histone" evidence="4">
    <location>
        <begin position="26"/>
        <end position="88"/>
    </location>
</feature>
<keyword evidence="6" id="KW-1185">Reference proteome</keyword>
<proteinExistence type="predicted"/>
<dbReference type="AlphaFoldDB" id="A0A1Z5JPF1"/>
<dbReference type="GO" id="GO:0008623">
    <property type="term" value="C:CHRAC"/>
    <property type="evidence" value="ECO:0007669"/>
    <property type="project" value="TreeGrafter"/>
</dbReference>
<dbReference type="GO" id="GO:0031507">
    <property type="term" value="P:heterochromatin formation"/>
    <property type="evidence" value="ECO:0007669"/>
    <property type="project" value="TreeGrafter"/>
</dbReference>
<dbReference type="PANTHER" id="PTHR46172">
    <property type="entry name" value="DNA POLYMERASE EPSILON SUBUNIT 3"/>
    <property type="match status" value="1"/>
</dbReference>
<keyword evidence="2" id="KW-0539">Nucleus</keyword>
<feature type="region of interest" description="Disordered" evidence="3">
    <location>
        <begin position="108"/>
        <end position="212"/>
    </location>
</feature>
<keyword evidence="5" id="KW-0808">Transferase</keyword>
<evidence type="ECO:0000259" key="4">
    <source>
        <dbReference type="Pfam" id="PF00808"/>
    </source>
</evidence>
<protein>
    <submittedName>
        <fullName evidence="5">DNA polymerase epsilon subunit 3</fullName>
        <ecNumber evidence="5">2.7.7.7</ecNumber>
    </submittedName>
</protein>
<dbReference type="OrthoDB" id="386949at2759"/>
<dbReference type="EC" id="2.7.7.7" evidence="5"/>
<reference evidence="5 6" key="1">
    <citation type="journal article" date="2015" name="Plant Cell">
        <title>Oil accumulation by the oleaginous diatom Fistulifera solaris as revealed by the genome and transcriptome.</title>
        <authorList>
            <person name="Tanaka T."/>
            <person name="Maeda Y."/>
            <person name="Veluchamy A."/>
            <person name="Tanaka M."/>
            <person name="Abida H."/>
            <person name="Marechal E."/>
            <person name="Bowler C."/>
            <person name="Muto M."/>
            <person name="Sunaga Y."/>
            <person name="Tanaka M."/>
            <person name="Yoshino T."/>
            <person name="Taniguchi T."/>
            <person name="Fukuda Y."/>
            <person name="Nemoto M."/>
            <person name="Matsumoto M."/>
            <person name="Wong P.S."/>
            <person name="Aburatani S."/>
            <person name="Fujibuchi W."/>
        </authorList>
    </citation>
    <scope>NUCLEOTIDE SEQUENCE [LARGE SCALE GENOMIC DNA]</scope>
    <source>
        <strain evidence="5 6">JPCC DA0580</strain>
    </source>
</reference>
<dbReference type="Proteomes" id="UP000198406">
    <property type="component" value="Unassembled WGS sequence"/>
</dbReference>
<dbReference type="SUPFAM" id="SSF47113">
    <property type="entry name" value="Histone-fold"/>
    <property type="match status" value="1"/>
</dbReference>
<comment type="caution">
    <text evidence="5">The sequence shown here is derived from an EMBL/GenBank/DDBJ whole genome shotgun (WGS) entry which is preliminary data.</text>
</comment>
<gene>
    <name evidence="5" type="ORF">FisN_UnNu066</name>
</gene>
<dbReference type="GO" id="GO:0046982">
    <property type="term" value="F:protein heterodimerization activity"/>
    <property type="evidence" value="ECO:0007669"/>
    <property type="project" value="InterPro"/>
</dbReference>
<dbReference type="InterPro" id="IPR003958">
    <property type="entry name" value="CBFA_NFYB_domain"/>
</dbReference>
<feature type="compositionally biased region" description="Basic and acidic residues" evidence="3">
    <location>
        <begin position="108"/>
        <end position="128"/>
    </location>
</feature>
<comment type="subcellular location">
    <subcellularLocation>
        <location evidence="1">Nucleus</location>
    </subcellularLocation>
</comment>
<dbReference type="GO" id="GO:0006272">
    <property type="term" value="P:leading strand elongation"/>
    <property type="evidence" value="ECO:0007669"/>
    <property type="project" value="TreeGrafter"/>
</dbReference>
<evidence type="ECO:0000256" key="2">
    <source>
        <dbReference type="ARBA" id="ARBA00023242"/>
    </source>
</evidence>
<sequence length="212" mass="23956">MTITDEAATPSKDDKKLHSAVEFEPPLACVRRLLKHSLPSSTNVGKDASAAFARACGIFIIYLTACANDFAREHKRQTITANDVLAAVQELDFDSFTPDMTSFLESYRQTEKKKKDEKAAAKKEKQEGREEDDDDDDDDDEEDDDEEEEEVIEEEEDEDEEHEMTPEFRKRKDSDVESRMVETPPSSPKKLKLSEEVEVEVSVEAESAAGED</sequence>
<dbReference type="InParanoid" id="A0A1Z5JPF1"/>
<evidence type="ECO:0000256" key="1">
    <source>
        <dbReference type="ARBA" id="ARBA00004123"/>
    </source>
</evidence>
<dbReference type="GO" id="GO:0031490">
    <property type="term" value="F:chromatin DNA binding"/>
    <property type="evidence" value="ECO:0007669"/>
    <property type="project" value="TreeGrafter"/>
</dbReference>